<protein>
    <submittedName>
        <fullName evidence="2">Uncharacterized protein</fullName>
    </submittedName>
</protein>
<organism evidence="2 3">
    <name type="scientific">Colletotrichum plurivorum</name>
    <dbReference type="NCBI Taxonomy" id="2175906"/>
    <lineage>
        <taxon>Eukaryota</taxon>
        <taxon>Fungi</taxon>
        <taxon>Dikarya</taxon>
        <taxon>Ascomycota</taxon>
        <taxon>Pezizomycotina</taxon>
        <taxon>Sordariomycetes</taxon>
        <taxon>Hypocreomycetidae</taxon>
        <taxon>Glomerellales</taxon>
        <taxon>Glomerellaceae</taxon>
        <taxon>Colletotrichum</taxon>
        <taxon>Colletotrichum orchidearum species complex</taxon>
    </lineage>
</organism>
<comment type="caution">
    <text evidence="2">The sequence shown here is derived from an EMBL/GenBank/DDBJ whole genome shotgun (WGS) entry which is preliminary data.</text>
</comment>
<reference evidence="2" key="1">
    <citation type="journal article" date="2020" name="Phytopathology">
        <title>Genome Sequence Resources of Colletotrichum truncatum, C. plurivorum, C. musicola, and C. sojae: Four Species Pathogenic to Soybean (Glycine max).</title>
        <authorList>
            <person name="Rogerio F."/>
            <person name="Boufleur T.R."/>
            <person name="Ciampi-Guillardi M."/>
            <person name="Sukno S.A."/>
            <person name="Thon M.R."/>
            <person name="Massola Junior N.S."/>
            <person name="Baroncelli R."/>
        </authorList>
    </citation>
    <scope>NUCLEOTIDE SEQUENCE</scope>
    <source>
        <strain evidence="2">LFN00145</strain>
    </source>
</reference>
<evidence type="ECO:0000313" key="2">
    <source>
        <dbReference type="EMBL" id="KAF6841780.1"/>
    </source>
</evidence>
<dbReference type="AlphaFoldDB" id="A0A8H6NSH6"/>
<dbReference type="Proteomes" id="UP000654918">
    <property type="component" value="Unassembled WGS sequence"/>
</dbReference>
<evidence type="ECO:0000256" key="1">
    <source>
        <dbReference type="SAM" id="MobiDB-lite"/>
    </source>
</evidence>
<proteinExistence type="predicted"/>
<evidence type="ECO:0000313" key="3">
    <source>
        <dbReference type="Proteomes" id="UP000654918"/>
    </source>
</evidence>
<sequence length="144" mass="15275">MESRVGQCFILMVMTPSMDAQLVETTVQTGSAVHGGLGRNLENCGRQATEFQRLVRGRSKAGRDSGMDAVGAPPPDIGSGRAPSFRAGCHLATREGQRTPVSFEPTMGILCCVRFACHLLEPIAEIAERQSQAGNISGSITSNL</sequence>
<keyword evidence="3" id="KW-1185">Reference proteome</keyword>
<feature type="region of interest" description="Disordered" evidence="1">
    <location>
        <begin position="57"/>
        <end position="79"/>
    </location>
</feature>
<dbReference type="EMBL" id="WIGO01000002">
    <property type="protein sequence ID" value="KAF6841780.1"/>
    <property type="molecule type" value="Genomic_DNA"/>
</dbReference>
<name>A0A8H6NSH6_9PEZI</name>
<accession>A0A8H6NSH6</accession>
<gene>
    <name evidence="2" type="ORF">CPLU01_00452</name>
</gene>